<keyword evidence="4" id="KW-0227">DNA damage</keyword>
<dbReference type="PROSITE" id="PS51217">
    <property type="entry name" value="UVRD_HELICASE_CTER"/>
    <property type="match status" value="1"/>
</dbReference>
<dbReference type="Pfam" id="PF13361">
    <property type="entry name" value="UvrD_C"/>
    <property type="match status" value="1"/>
</dbReference>
<evidence type="ECO:0000256" key="9">
    <source>
        <dbReference type="ARBA" id="ARBA00023125"/>
    </source>
</evidence>
<dbReference type="InterPro" id="IPR038726">
    <property type="entry name" value="PDDEXK_AddAB-type"/>
</dbReference>
<feature type="binding site" evidence="15">
    <location>
        <begin position="24"/>
        <end position="31"/>
    </location>
    <ligand>
        <name>ATP</name>
        <dbReference type="ChEBI" id="CHEBI:30616"/>
    </ligand>
</feature>
<dbReference type="Proteomes" id="UP000177740">
    <property type="component" value="Unassembled WGS sequence"/>
</dbReference>
<dbReference type="PROSITE" id="PS51198">
    <property type="entry name" value="UVRD_HELICASE_ATP_BIND"/>
    <property type="match status" value="1"/>
</dbReference>
<evidence type="ECO:0000256" key="15">
    <source>
        <dbReference type="PROSITE-ProRule" id="PRU00560"/>
    </source>
</evidence>
<evidence type="ECO:0000256" key="2">
    <source>
        <dbReference type="ARBA" id="ARBA00022722"/>
    </source>
</evidence>
<evidence type="ECO:0000256" key="13">
    <source>
        <dbReference type="ARBA" id="ARBA00034808"/>
    </source>
</evidence>
<dbReference type="Gene3D" id="1.10.486.10">
    <property type="entry name" value="PCRA, domain 4"/>
    <property type="match status" value="1"/>
</dbReference>
<sequence length="953" mass="107939">MEKKLNKEQLQAIKHTGSPLLIIAGAGTGKTTVVTERIKHLIEKGLAKPSEILALTFTEKAATEMEERVDVMLPYGYTQMWIMTFHGFCDRVLRESGIHIGLSPDYNLMTEAESVDLIRRHLFDFELDYFRPLGNPNKFIQGLLQHFSRLQDEGVTPLDYMKWIKAHKDKDELEQKKWAELAGAYQKYAEIKIAENRLDFGDLISYALRLFRDRPNVLKTYRDKFKYILVDEYQDTNFAQNELVRLLAGKGENLTVVSDDDQSIYGWRGSSVVNILNFRKHFPQTKVITLTTNYRSGQNILDKAYDLIQHNNPNRLEVVEKIDKKLKSTDKGGAVEYKHFKNGDDEAEWVAEKISSEVTQGGSSDGDFRYSDIAILVRANDHAEPFIKALDRLGIPNQFLGPQKLFKQPEIIDLIAYLKVIADPSDSLALSRVLAMDVWALPMTDLSLLNSKARKTNSSLFLVIVDHEPTKKVLTLINEHLEMSRTKTAGEVLYDFLEKSGALRTLLEAVNPEDVVKVQNIAKFFAKIKSFENNHEDASVVVVSDWIDLLTGLGDSPKATEGDWNNNNAVNILTIHSAKGLEFPVVFLVNLVSQRFPSMNRSEQIPIPDDLIKESLPSGDYHLEEERRLFYVGMTRAKEKLYLTSADFYGDGVRQKKISPFVYEALGEISNNIQQTTPNMVRNKKQPMSKPLSSKPLNLLVSYLSVSQIETFQTCPLHYKLNYILNIPHPPSAAISFGISIHEALKDFYTGILAGGKPTEKTIFDSLANHWVNAGYASKAHEQKMLERGKLYLSGFLTEGFNPKIKNVLTEHKFSLPLSKIYKDQYGQEPLKIGGKIDRVDVLPDGTLEITDYKTGAKVPTQKEVDQDLQLSFYALAATHVAELPLGVAPEKIKLSLYYLDTQEKITTTRSVKDLEKVADEIFKIRQEITVSDFACSNSFFCKNCEYKLLCNG</sequence>
<comment type="catalytic activity">
    <reaction evidence="14">
        <text>ATP + H2O = ADP + phosphate + H(+)</text>
        <dbReference type="Rhea" id="RHEA:13065"/>
        <dbReference type="ChEBI" id="CHEBI:15377"/>
        <dbReference type="ChEBI" id="CHEBI:15378"/>
        <dbReference type="ChEBI" id="CHEBI:30616"/>
        <dbReference type="ChEBI" id="CHEBI:43474"/>
        <dbReference type="ChEBI" id="CHEBI:456216"/>
        <dbReference type="EC" id="5.6.2.4"/>
    </reaction>
</comment>
<comment type="catalytic activity">
    <reaction evidence="12">
        <text>Couples ATP hydrolysis with the unwinding of duplex DNA by translocating in the 3'-5' direction.</text>
        <dbReference type="EC" id="5.6.2.4"/>
    </reaction>
</comment>
<dbReference type="GO" id="GO:0005524">
    <property type="term" value="F:ATP binding"/>
    <property type="evidence" value="ECO:0007669"/>
    <property type="project" value="UniProtKB-UniRule"/>
</dbReference>
<dbReference type="GO" id="GO:0004527">
    <property type="term" value="F:exonuclease activity"/>
    <property type="evidence" value="ECO:0007669"/>
    <property type="project" value="UniProtKB-KW"/>
</dbReference>
<keyword evidence="3 15" id="KW-0547">Nucleotide-binding</keyword>
<evidence type="ECO:0000256" key="4">
    <source>
        <dbReference type="ARBA" id="ARBA00022763"/>
    </source>
</evidence>
<dbReference type="CDD" id="cd17932">
    <property type="entry name" value="DEXQc_UvrD"/>
    <property type="match status" value="1"/>
</dbReference>
<feature type="domain" description="UvrD-like helicase ATP-binding" evidence="16">
    <location>
        <begin position="3"/>
        <end position="297"/>
    </location>
</feature>
<dbReference type="GO" id="GO:0043138">
    <property type="term" value="F:3'-5' DNA helicase activity"/>
    <property type="evidence" value="ECO:0007669"/>
    <property type="project" value="UniProtKB-EC"/>
</dbReference>
<evidence type="ECO:0000256" key="7">
    <source>
        <dbReference type="ARBA" id="ARBA00022839"/>
    </source>
</evidence>
<keyword evidence="2" id="KW-0540">Nuclease</keyword>
<dbReference type="EC" id="5.6.2.4" evidence="13"/>
<feature type="domain" description="UvrD-like helicase C-terminal" evidence="17">
    <location>
        <begin position="298"/>
        <end position="580"/>
    </location>
</feature>
<evidence type="ECO:0000256" key="12">
    <source>
        <dbReference type="ARBA" id="ARBA00034617"/>
    </source>
</evidence>
<accession>A0A1G2ELY4</accession>
<organism evidence="18 19">
    <name type="scientific">Candidatus Nealsonbacteria bacterium RIFOXYB1_FULL_40_15</name>
    <dbReference type="NCBI Taxonomy" id="1801677"/>
    <lineage>
        <taxon>Bacteria</taxon>
        <taxon>Candidatus Nealsoniibacteriota</taxon>
    </lineage>
</organism>
<dbReference type="CDD" id="cd18807">
    <property type="entry name" value="SF1_C_UvrD"/>
    <property type="match status" value="1"/>
</dbReference>
<evidence type="ECO:0000259" key="16">
    <source>
        <dbReference type="PROSITE" id="PS51198"/>
    </source>
</evidence>
<dbReference type="Pfam" id="PF12705">
    <property type="entry name" value="PDDEXK_1"/>
    <property type="match status" value="1"/>
</dbReference>
<dbReference type="InterPro" id="IPR014017">
    <property type="entry name" value="DNA_helicase_UvrD-like_C"/>
</dbReference>
<gene>
    <name evidence="18" type="ORF">A2365_02070</name>
</gene>
<comment type="caution">
    <text evidence="18">The sequence shown here is derived from an EMBL/GenBank/DDBJ whole genome shotgun (WGS) entry which is preliminary data.</text>
</comment>
<dbReference type="PANTHER" id="PTHR11070">
    <property type="entry name" value="UVRD / RECB / PCRA DNA HELICASE FAMILY MEMBER"/>
    <property type="match status" value="1"/>
</dbReference>
<dbReference type="PANTHER" id="PTHR11070:SF2">
    <property type="entry name" value="ATP-DEPENDENT DNA HELICASE SRS2"/>
    <property type="match status" value="1"/>
</dbReference>
<evidence type="ECO:0000313" key="18">
    <source>
        <dbReference type="EMBL" id="OGZ26795.1"/>
    </source>
</evidence>
<dbReference type="Gene3D" id="3.90.320.10">
    <property type="match status" value="1"/>
</dbReference>
<keyword evidence="6 15" id="KW-0347">Helicase</keyword>
<dbReference type="GO" id="GO:0003677">
    <property type="term" value="F:DNA binding"/>
    <property type="evidence" value="ECO:0007669"/>
    <property type="project" value="UniProtKB-KW"/>
</dbReference>
<evidence type="ECO:0000256" key="8">
    <source>
        <dbReference type="ARBA" id="ARBA00022840"/>
    </source>
</evidence>
<evidence type="ECO:0000256" key="5">
    <source>
        <dbReference type="ARBA" id="ARBA00022801"/>
    </source>
</evidence>
<evidence type="ECO:0000256" key="11">
    <source>
        <dbReference type="ARBA" id="ARBA00023235"/>
    </source>
</evidence>
<dbReference type="GO" id="GO:0000725">
    <property type="term" value="P:recombinational repair"/>
    <property type="evidence" value="ECO:0007669"/>
    <property type="project" value="TreeGrafter"/>
</dbReference>
<dbReference type="Gene3D" id="1.10.10.160">
    <property type="match status" value="1"/>
</dbReference>
<keyword evidence="5 15" id="KW-0378">Hydrolase</keyword>
<dbReference type="InterPro" id="IPR027417">
    <property type="entry name" value="P-loop_NTPase"/>
</dbReference>
<protein>
    <recommendedName>
        <fullName evidence="13">DNA 3'-5' helicase</fullName>
        <ecNumber evidence="13">5.6.2.4</ecNumber>
    </recommendedName>
</protein>
<dbReference type="EMBL" id="MHMM01000016">
    <property type="protein sequence ID" value="OGZ26795.1"/>
    <property type="molecule type" value="Genomic_DNA"/>
</dbReference>
<keyword evidence="10" id="KW-0234">DNA repair</keyword>
<dbReference type="InterPro" id="IPR000212">
    <property type="entry name" value="DNA_helicase_UvrD/REP"/>
</dbReference>
<dbReference type="InterPro" id="IPR014016">
    <property type="entry name" value="UvrD-like_ATP-bd"/>
</dbReference>
<keyword evidence="7" id="KW-0269">Exonuclease</keyword>
<evidence type="ECO:0000256" key="10">
    <source>
        <dbReference type="ARBA" id="ARBA00023204"/>
    </source>
</evidence>
<evidence type="ECO:0000259" key="17">
    <source>
        <dbReference type="PROSITE" id="PS51217"/>
    </source>
</evidence>
<dbReference type="AlphaFoldDB" id="A0A1G2ELY4"/>
<name>A0A1G2ELY4_9BACT</name>
<keyword evidence="11" id="KW-0413">Isomerase</keyword>
<dbReference type="Pfam" id="PF00580">
    <property type="entry name" value="UvrD-helicase"/>
    <property type="match status" value="1"/>
</dbReference>
<evidence type="ECO:0000313" key="19">
    <source>
        <dbReference type="Proteomes" id="UP000177740"/>
    </source>
</evidence>
<keyword evidence="9" id="KW-0238">DNA-binding</keyword>
<dbReference type="STRING" id="1801677.A2365_02070"/>
<proteinExistence type="inferred from homology"/>
<reference evidence="18 19" key="1">
    <citation type="journal article" date="2016" name="Nat. Commun.">
        <title>Thousands of microbial genomes shed light on interconnected biogeochemical processes in an aquifer system.</title>
        <authorList>
            <person name="Anantharaman K."/>
            <person name="Brown C.T."/>
            <person name="Hug L.A."/>
            <person name="Sharon I."/>
            <person name="Castelle C.J."/>
            <person name="Probst A.J."/>
            <person name="Thomas B.C."/>
            <person name="Singh A."/>
            <person name="Wilkins M.J."/>
            <person name="Karaoz U."/>
            <person name="Brodie E.L."/>
            <person name="Williams K.H."/>
            <person name="Hubbard S.S."/>
            <person name="Banfield J.F."/>
        </authorList>
    </citation>
    <scope>NUCLEOTIDE SEQUENCE [LARGE SCALE GENOMIC DNA]</scope>
</reference>
<evidence type="ECO:0000256" key="14">
    <source>
        <dbReference type="ARBA" id="ARBA00048988"/>
    </source>
</evidence>
<evidence type="ECO:0000256" key="1">
    <source>
        <dbReference type="ARBA" id="ARBA00009922"/>
    </source>
</evidence>
<evidence type="ECO:0000256" key="3">
    <source>
        <dbReference type="ARBA" id="ARBA00022741"/>
    </source>
</evidence>
<keyword evidence="8 15" id="KW-0067">ATP-binding</keyword>
<dbReference type="InterPro" id="IPR013986">
    <property type="entry name" value="DExx_box_DNA_helicase_dom_sf"/>
</dbReference>
<comment type="similarity">
    <text evidence="1">Belongs to the helicase family. UvrD subfamily.</text>
</comment>
<evidence type="ECO:0000256" key="6">
    <source>
        <dbReference type="ARBA" id="ARBA00022806"/>
    </source>
</evidence>
<dbReference type="InterPro" id="IPR011604">
    <property type="entry name" value="PDDEXK-like_dom_sf"/>
</dbReference>
<dbReference type="SUPFAM" id="SSF52540">
    <property type="entry name" value="P-loop containing nucleoside triphosphate hydrolases"/>
    <property type="match status" value="1"/>
</dbReference>
<dbReference type="Gene3D" id="3.40.50.300">
    <property type="entry name" value="P-loop containing nucleotide triphosphate hydrolases"/>
    <property type="match status" value="2"/>
</dbReference>